<dbReference type="EMBL" id="CP036426">
    <property type="protein sequence ID" value="QDV37291.1"/>
    <property type="molecule type" value="Genomic_DNA"/>
</dbReference>
<evidence type="ECO:0000256" key="8">
    <source>
        <dbReference type="ARBA" id="ARBA00022723"/>
    </source>
</evidence>
<dbReference type="InterPro" id="IPR015870">
    <property type="entry name" value="UDP-acyl_N-AcGlcN_deAcase_N"/>
</dbReference>
<dbReference type="InterPro" id="IPR011334">
    <property type="entry name" value="UDP-acyl_GlcNac_deAcase_C"/>
</dbReference>
<keyword evidence="6 15" id="KW-0444">Lipid biosynthesis</keyword>
<dbReference type="GO" id="GO:0006633">
    <property type="term" value="P:fatty acid biosynthetic process"/>
    <property type="evidence" value="ECO:0007669"/>
    <property type="project" value="UniProtKB-UniRule"/>
</dbReference>
<comment type="similarity">
    <text evidence="15">Belongs to the LpxC family.</text>
</comment>
<dbReference type="KEGG" id="tpla:ElP_52260"/>
<dbReference type="NCBIfam" id="NF000582">
    <property type="entry name" value="PRK00006.1"/>
    <property type="match status" value="1"/>
</dbReference>
<evidence type="ECO:0000256" key="1">
    <source>
        <dbReference type="ARBA" id="ARBA00001947"/>
    </source>
</evidence>
<dbReference type="GO" id="GO:0019171">
    <property type="term" value="F:(3R)-hydroxyacyl-[acyl-carrier-protein] dehydratase activity"/>
    <property type="evidence" value="ECO:0007669"/>
    <property type="project" value="UniProtKB-EC"/>
</dbReference>
<accession>A0A518H8Y9</accession>
<dbReference type="InterPro" id="IPR029069">
    <property type="entry name" value="HotDog_dom_sf"/>
</dbReference>
<dbReference type="GO" id="GO:0103117">
    <property type="term" value="F:UDP-3-O-acyl-N-acetylglucosamine deacetylase activity"/>
    <property type="evidence" value="ECO:0007669"/>
    <property type="project" value="UniProtKB-UniRule"/>
</dbReference>
<dbReference type="GO" id="GO:0016020">
    <property type="term" value="C:membrane"/>
    <property type="evidence" value="ECO:0007669"/>
    <property type="project" value="GOC"/>
</dbReference>
<evidence type="ECO:0000256" key="5">
    <source>
        <dbReference type="ARBA" id="ARBA00022490"/>
    </source>
</evidence>
<evidence type="ECO:0000256" key="14">
    <source>
        <dbReference type="ARBA" id="ARBA00025049"/>
    </source>
</evidence>
<evidence type="ECO:0000256" key="6">
    <source>
        <dbReference type="ARBA" id="ARBA00022516"/>
    </source>
</evidence>
<dbReference type="UniPathway" id="UPA00359">
    <property type="reaction ID" value="UER00478"/>
</dbReference>
<evidence type="ECO:0000256" key="16">
    <source>
        <dbReference type="HAMAP-Rule" id="MF_00406"/>
    </source>
</evidence>
<gene>
    <name evidence="15 17" type="primary">lpxC</name>
    <name evidence="16" type="synonym">fabZ</name>
    <name evidence="17" type="ORF">ElP_52260</name>
</gene>
<dbReference type="FunFam" id="3.10.129.10:FF:000001">
    <property type="entry name" value="3-hydroxyacyl-[acyl-carrier-protein] dehydratase FabZ"/>
    <property type="match status" value="1"/>
</dbReference>
<dbReference type="Gene3D" id="3.10.129.10">
    <property type="entry name" value="Hotdog Thioesterase"/>
    <property type="match status" value="1"/>
</dbReference>
<protein>
    <recommendedName>
        <fullName evidence="15 16">Multifunctional fusion protein</fullName>
    </recommendedName>
    <domain>
        <recommendedName>
            <fullName evidence="16">3-hydroxyacyl-[acyl-carrier-protein] dehydratase FabZ</fullName>
            <ecNumber evidence="16">4.2.1.59</ecNumber>
        </recommendedName>
        <alternativeName>
            <fullName evidence="16">(3R)-hydroxymyristoyl-[acyl-carrier-protein] dehydratase</fullName>
        </alternativeName>
        <alternativeName>
            <fullName evidence="16">Beta-hydroxyacyl-ACP dehydratase</fullName>
            <shortName evidence="16">(3R)-hydroxymyristoyl-ACP dehydrase</shortName>
        </alternativeName>
    </domain>
    <domain>
        <recommendedName>
            <fullName evidence="15">UDP-3-O-acyl-N-acetylglucosamine deacetylase</fullName>
            <shortName evidence="15">UDP-3-O-acyl-GlcNAc deacetylase</shortName>
            <ecNumber evidence="15">3.5.1.108</ecNumber>
        </recommendedName>
        <alternativeName>
            <fullName evidence="15">UDP-3-O-[R-3-hydroxymyristoyl]-N-acetylglucosamine deacetylase</fullName>
        </alternativeName>
    </domain>
</protein>
<reference evidence="17 18" key="1">
    <citation type="submission" date="2019-02" db="EMBL/GenBank/DDBJ databases">
        <title>Deep-cultivation of Planctomycetes and their phenomic and genomic characterization uncovers novel biology.</title>
        <authorList>
            <person name="Wiegand S."/>
            <person name="Jogler M."/>
            <person name="Boedeker C."/>
            <person name="Pinto D."/>
            <person name="Vollmers J."/>
            <person name="Rivas-Marin E."/>
            <person name="Kohn T."/>
            <person name="Peeters S.H."/>
            <person name="Heuer A."/>
            <person name="Rast P."/>
            <person name="Oberbeckmann S."/>
            <person name="Bunk B."/>
            <person name="Jeske O."/>
            <person name="Meyerdierks A."/>
            <person name="Storesund J.E."/>
            <person name="Kallscheuer N."/>
            <person name="Luecker S."/>
            <person name="Lage O.M."/>
            <person name="Pohl T."/>
            <person name="Merkel B.J."/>
            <person name="Hornburger P."/>
            <person name="Mueller R.-W."/>
            <person name="Bruemmer F."/>
            <person name="Labrenz M."/>
            <person name="Spormann A.M."/>
            <person name="Op den Camp H."/>
            <person name="Overmann J."/>
            <person name="Amann R."/>
            <person name="Jetten M.S.M."/>
            <person name="Mascher T."/>
            <person name="Medema M.H."/>
            <person name="Devos D.P."/>
            <person name="Kaster A.-K."/>
            <person name="Ovreas L."/>
            <person name="Rohde M."/>
            <person name="Galperin M.Y."/>
            <person name="Jogler C."/>
        </authorList>
    </citation>
    <scope>NUCLEOTIDE SEQUENCE [LARGE SCALE GENOMIC DNA]</scope>
    <source>
        <strain evidence="17 18">ElP</strain>
    </source>
</reference>
<comment type="cofactor">
    <cofactor evidence="1 15">
        <name>Zn(2+)</name>
        <dbReference type="ChEBI" id="CHEBI:29105"/>
    </cofactor>
</comment>
<feature type="binding site" evidence="15">
    <location>
        <position position="246"/>
    </location>
    <ligand>
        <name>Zn(2+)</name>
        <dbReference type="ChEBI" id="CHEBI:29105"/>
    </ligand>
</feature>
<dbReference type="EC" id="4.2.1.59" evidence="16"/>
<feature type="active site" evidence="16">
    <location>
        <position position="352"/>
    </location>
</feature>
<keyword evidence="10 15" id="KW-0862">Zinc</keyword>
<evidence type="ECO:0000256" key="11">
    <source>
        <dbReference type="ARBA" id="ARBA00023098"/>
    </source>
</evidence>
<dbReference type="NCBIfam" id="TIGR00325">
    <property type="entry name" value="lpxC"/>
    <property type="match status" value="1"/>
</dbReference>
<evidence type="ECO:0000313" key="18">
    <source>
        <dbReference type="Proteomes" id="UP000317835"/>
    </source>
</evidence>
<comment type="function">
    <text evidence="14 16">Involved in unsaturated fatty acids biosynthesis. Catalyzes the dehydration of short chain beta-hydroxyacyl-ACPs and long chain saturated and unsaturated beta-hydroxyacyl-ACPs.</text>
</comment>
<dbReference type="EC" id="3.5.1.108" evidence="15"/>
<evidence type="ECO:0000256" key="2">
    <source>
        <dbReference type="ARBA" id="ARBA00002923"/>
    </source>
</evidence>
<dbReference type="SUPFAM" id="SSF54637">
    <property type="entry name" value="Thioesterase/thiol ester dehydrase-isomerase"/>
    <property type="match status" value="1"/>
</dbReference>
<comment type="similarity">
    <text evidence="16">Belongs to the thioester dehydratase family. FabZ subfamily.</text>
</comment>
<dbReference type="NCBIfam" id="TIGR01750">
    <property type="entry name" value="fabZ"/>
    <property type="match status" value="1"/>
</dbReference>
<dbReference type="OrthoDB" id="9772788at2"/>
<name>A0A518H8Y9_9BACT</name>
<dbReference type="Pfam" id="PF07977">
    <property type="entry name" value="FabA"/>
    <property type="match status" value="1"/>
</dbReference>
<evidence type="ECO:0000256" key="9">
    <source>
        <dbReference type="ARBA" id="ARBA00022801"/>
    </source>
</evidence>
<dbReference type="InterPro" id="IPR020568">
    <property type="entry name" value="Ribosomal_Su5_D2-typ_SF"/>
</dbReference>
<comment type="subcellular location">
    <subcellularLocation>
        <location evidence="3 16">Cytoplasm</location>
    </subcellularLocation>
</comment>
<dbReference type="GO" id="GO:0009245">
    <property type="term" value="P:lipid A biosynthetic process"/>
    <property type="evidence" value="ECO:0007669"/>
    <property type="project" value="UniProtKB-UniRule"/>
</dbReference>
<dbReference type="HAMAP" id="MF_00406">
    <property type="entry name" value="FabZ"/>
    <property type="match status" value="1"/>
</dbReference>
<dbReference type="SUPFAM" id="SSF54211">
    <property type="entry name" value="Ribosomal protein S5 domain 2-like"/>
    <property type="match status" value="2"/>
</dbReference>
<keyword evidence="5 16" id="KW-0963">Cytoplasm</keyword>
<comment type="function">
    <text evidence="2 15">Catalyzes the hydrolysis of UDP-3-O-myristoyl-N-acetylglucosamine to form UDP-3-O-myristoylglucosamine and acetate, the committed step in lipid A biosynthesis.</text>
</comment>
<feature type="binding site" evidence="15">
    <location>
        <position position="242"/>
    </location>
    <ligand>
        <name>Zn(2+)</name>
        <dbReference type="ChEBI" id="CHEBI:29105"/>
    </ligand>
</feature>
<keyword evidence="12 16" id="KW-0456">Lyase</keyword>
<dbReference type="PANTHER" id="PTHR33694">
    <property type="entry name" value="UDP-3-O-ACYL-N-ACETYLGLUCOSAMINE DEACETYLASE 1, MITOCHONDRIAL-RELATED"/>
    <property type="match status" value="1"/>
</dbReference>
<evidence type="ECO:0000256" key="13">
    <source>
        <dbReference type="ARBA" id="ARBA00024535"/>
    </source>
</evidence>
<keyword evidence="9 15" id="KW-0378">Hydrolase</keyword>
<feature type="binding site" evidence="15">
    <location>
        <position position="83"/>
    </location>
    <ligand>
        <name>Zn(2+)</name>
        <dbReference type="ChEBI" id="CHEBI:29105"/>
    </ligand>
</feature>
<keyword evidence="7 15" id="KW-0441">Lipid A biosynthesis</keyword>
<dbReference type="AlphaFoldDB" id="A0A518H8Y9"/>
<evidence type="ECO:0000313" key="17">
    <source>
        <dbReference type="EMBL" id="QDV37291.1"/>
    </source>
</evidence>
<comment type="catalytic activity">
    <reaction evidence="13 15">
        <text>a UDP-3-O-[(3R)-3-hydroxyacyl]-N-acetyl-alpha-D-glucosamine + H2O = a UDP-3-O-[(3R)-3-hydroxyacyl]-alpha-D-glucosamine + acetate</text>
        <dbReference type="Rhea" id="RHEA:67816"/>
        <dbReference type="ChEBI" id="CHEBI:15377"/>
        <dbReference type="ChEBI" id="CHEBI:30089"/>
        <dbReference type="ChEBI" id="CHEBI:137740"/>
        <dbReference type="ChEBI" id="CHEBI:173225"/>
        <dbReference type="EC" id="3.5.1.108"/>
    </reaction>
</comment>
<evidence type="ECO:0000256" key="10">
    <source>
        <dbReference type="ARBA" id="ARBA00022833"/>
    </source>
</evidence>
<dbReference type="InterPro" id="IPR013114">
    <property type="entry name" value="FabA_FabZ"/>
</dbReference>
<dbReference type="CDD" id="cd01288">
    <property type="entry name" value="FabZ"/>
    <property type="match status" value="1"/>
</dbReference>
<keyword evidence="18" id="KW-1185">Reference proteome</keyword>
<keyword evidence="8 15" id="KW-0479">Metal-binding</keyword>
<comment type="pathway">
    <text evidence="4 15">Glycolipid biosynthesis; lipid IV(A) biosynthesis; lipid IV(A) from (3R)-3-hydroxytetradecanoyl-[acyl-carrier-protein] and UDP-N-acetyl-alpha-D-glucosamine: step 2/6.</text>
</comment>
<evidence type="ECO:0000256" key="12">
    <source>
        <dbReference type="ARBA" id="ARBA00023239"/>
    </source>
</evidence>
<feature type="active site" description="Proton donor" evidence="15">
    <location>
        <position position="269"/>
    </location>
</feature>
<keyword evidence="11 15" id="KW-0443">Lipid metabolism</keyword>
<dbReference type="HAMAP" id="MF_00388">
    <property type="entry name" value="LpxC"/>
    <property type="match status" value="1"/>
</dbReference>
<evidence type="ECO:0000256" key="15">
    <source>
        <dbReference type="HAMAP-Rule" id="MF_00388"/>
    </source>
</evidence>
<proteinExistence type="inferred from homology"/>
<dbReference type="GO" id="GO:0046872">
    <property type="term" value="F:metal ion binding"/>
    <property type="evidence" value="ECO:0007669"/>
    <property type="project" value="UniProtKB-KW"/>
</dbReference>
<evidence type="ECO:0000256" key="4">
    <source>
        <dbReference type="ARBA" id="ARBA00005002"/>
    </source>
</evidence>
<dbReference type="Gene3D" id="3.30.1700.10">
    <property type="entry name" value="lpxc deacetylase, domain 2"/>
    <property type="match status" value="1"/>
</dbReference>
<evidence type="ECO:0000256" key="7">
    <source>
        <dbReference type="ARBA" id="ARBA00022556"/>
    </source>
</evidence>
<dbReference type="Proteomes" id="UP000317835">
    <property type="component" value="Chromosome"/>
</dbReference>
<organism evidence="17 18">
    <name type="scientific">Tautonia plasticadhaerens</name>
    <dbReference type="NCBI Taxonomy" id="2527974"/>
    <lineage>
        <taxon>Bacteria</taxon>
        <taxon>Pseudomonadati</taxon>
        <taxon>Planctomycetota</taxon>
        <taxon>Planctomycetia</taxon>
        <taxon>Isosphaerales</taxon>
        <taxon>Isosphaeraceae</taxon>
        <taxon>Tautonia</taxon>
    </lineage>
</organism>
<dbReference type="PANTHER" id="PTHR33694:SF1">
    <property type="entry name" value="UDP-3-O-ACYL-N-ACETYLGLUCOSAMINE DEACETYLASE 1, MITOCHONDRIAL-RELATED"/>
    <property type="match status" value="1"/>
</dbReference>
<evidence type="ECO:0000256" key="3">
    <source>
        <dbReference type="ARBA" id="ARBA00004496"/>
    </source>
</evidence>
<dbReference type="RefSeq" id="WP_145274891.1">
    <property type="nucleotide sequence ID" value="NZ_CP036426.1"/>
</dbReference>
<dbReference type="GO" id="GO:0005737">
    <property type="term" value="C:cytoplasm"/>
    <property type="evidence" value="ECO:0007669"/>
    <property type="project" value="UniProtKB-SubCell"/>
</dbReference>
<dbReference type="InterPro" id="IPR004463">
    <property type="entry name" value="UDP-acyl_GlcNac_deAcase"/>
</dbReference>
<dbReference type="Pfam" id="PF03331">
    <property type="entry name" value="LpxC"/>
    <property type="match status" value="1"/>
</dbReference>
<sequence length="451" mass="48660">MTTRGSRPQRTLARAAEVRGIGYLLGSDVTVRFSPAPADSGITFVRSDLPGRPSVPALARFVEPRERRTALRRGEAVVEMVEHILSALSGLRIDNCIVELDAPETPGMDGSALAFSRAIAGAGVVEQDRPRMVLVIDRPVSVRDGKATVAAYPGAPDRLVISYQLDYGDGSPIPSQSYFAEPSPGRYLEEVAPARTFLLAAEAEALRASGIGSRTSEADLLIFGPDGPIGNDLRFPDECARHKLLDVIGDLALLGMDLAGHVVAHRSGHALNVELARALLSVESEAQDDAAGPSTVIGPTCDPPAMDINSILRLMPHRYPFLLLDRVLSIDHGRSLRALKNVTCNEPFFQGHWPGRPVMPGVMILEAMAQAAGILISHRFDPARHLAMIASIDDVKLRRQVVPGDQLLLEIDRFRARSKMAEARGVARVDDQVAAEARLRFAVLPTEQVAA</sequence>
<dbReference type="InterPro" id="IPR010084">
    <property type="entry name" value="FabZ"/>
</dbReference>
<dbReference type="Gene3D" id="3.30.230.20">
    <property type="entry name" value="lpxc deacetylase, domain 1"/>
    <property type="match status" value="1"/>
</dbReference>
<comment type="catalytic activity">
    <reaction evidence="16">
        <text>a (3R)-hydroxyacyl-[ACP] = a (2E)-enoyl-[ACP] + H2O</text>
        <dbReference type="Rhea" id="RHEA:13097"/>
        <dbReference type="Rhea" id="RHEA-COMP:9925"/>
        <dbReference type="Rhea" id="RHEA-COMP:9945"/>
        <dbReference type="ChEBI" id="CHEBI:15377"/>
        <dbReference type="ChEBI" id="CHEBI:78784"/>
        <dbReference type="ChEBI" id="CHEBI:78827"/>
        <dbReference type="EC" id="4.2.1.59"/>
    </reaction>
</comment>